<evidence type="ECO:0000256" key="4">
    <source>
        <dbReference type="ARBA" id="ARBA00022989"/>
    </source>
</evidence>
<evidence type="ECO:0000313" key="8">
    <source>
        <dbReference type="Proteomes" id="UP000317722"/>
    </source>
</evidence>
<dbReference type="PANTHER" id="PTHR35007:SF3">
    <property type="entry name" value="POSSIBLE CONSERVED ALANINE RICH MEMBRANE PROTEIN"/>
    <property type="match status" value="1"/>
</dbReference>
<organism evidence="7 8">
    <name type="scientific">Pedococcus bigeumensis</name>
    <dbReference type="NCBI Taxonomy" id="433644"/>
    <lineage>
        <taxon>Bacteria</taxon>
        <taxon>Bacillati</taxon>
        <taxon>Actinomycetota</taxon>
        <taxon>Actinomycetes</taxon>
        <taxon>Micrococcales</taxon>
        <taxon>Intrasporangiaceae</taxon>
        <taxon>Pedococcus</taxon>
    </lineage>
</organism>
<dbReference type="GO" id="GO:0005886">
    <property type="term" value="C:plasma membrane"/>
    <property type="evidence" value="ECO:0007669"/>
    <property type="project" value="UniProtKB-SubCell"/>
</dbReference>
<keyword evidence="2" id="KW-1003">Cell membrane</keyword>
<dbReference type="Proteomes" id="UP000317722">
    <property type="component" value="Unassembled WGS sequence"/>
</dbReference>
<sequence length="216" mass="22263">MTTVLVCLLSGLATVLWPSGQRADRLPAARAAATGSTGSRARAPSGGPTLTHRFALAGLPNRWGSHRREQASSDEVADALVLISVALRAGLPLTEALHHVQAGATGRVRVDLAAVAAALGWGRPAQEAWSFAGPGWRTAAMATHMSEHTGAAPAALLERAAGRLREERERERERAAARAGVLLVLPLGLGFLPAFACTAVVPVVLNLASGVLSGGL</sequence>
<dbReference type="RefSeq" id="WP_140742300.1">
    <property type="nucleotide sequence ID" value="NZ_RCZM01000005.1"/>
</dbReference>
<dbReference type="Pfam" id="PF00482">
    <property type="entry name" value="T2SSF"/>
    <property type="match status" value="1"/>
</dbReference>
<dbReference type="OrthoDB" id="4872247at2"/>
<dbReference type="AlphaFoldDB" id="A0A502CT02"/>
<evidence type="ECO:0000259" key="6">
    <source>
        <dbReference type="Pfam" id="PF00482"/>
    </source>
</evidence>
<evidence type="ECO:0000256" key="3">
    <source>
        <dbReference type="ARBA" id="ARBA00022692"/>
    </source>
</evidence>
<comment type="caution">
    <text evidence="7">The sequence shown here is derived from an EMBL/GenBank/DDBJ whole genome shotgun (WGS) entry which is preliminary data.</text>
</comment>
<reference evidence="7 8" key="1">
    <citation type="journal article" date="2019" name="Environ. Microbiol.">
        <title>Species interactions and distinct microbial communities in high Arctic permafrost affected cryosols are associated with the CH4 and CO2 gas fluxes.</title>
        <authorList>
            <person name="Altshuler I."/>
            <person name="Hamel J."/>
            <person name="Turney S."/>
            <person name="Magnuson E."/>
            <person name="Levesque R."/>
            <person name="Greer C."/>
            <person name="Whyte L.G."/>
        </authorList>
    </citation>
    <scope>NUCLEOTIDE SEQUENCE [LARGE SCALE GENOMIC DNA]</scope>
    <source>
        <strain evidence="7 8">S9.3A</strain>
    </source>
</reference>
<keyword evidence="8" id="KW-1185">Reference proteome</keyword>
<evidence type="ECO:0000256" key="1">
    <source>
        <dbReference type="ARBA" id="ARBA00004651"/>
    </source>
</evidence>
<protein>
    <recommendedName>
        <fullName evidence="6">Type II secretion system protein GspF domain-containing protein</fullName>
    </recommendedName>
</protein>
<dbReference type="InterPro" id="IPR018076">
    <property type="entry name" value="T2SS_GspF_dom"/>
</dbReference>
<dbReference type="Gene3D" id="1.20.81.30">
    <property type="entry name" value="Type II secretion system (T2SS), domain F"/>
    <property type="match status" value="1"/>
</dbReference>
<feature type="domain" description="Type II secretion system protein GspF" evidence="6">
    <location>
        <begin position="82"/>
        <end position="196"/>
    </location>
</feature>
<keyword evidence="5" id="KW-0472">Membrane</keyword>
<keyword evidence="4" id="KW-1133">Transmembrane helix</keyword>
<dbReference type="InterPro" id="IPR042094">
    <property type="entry name" value="T2SS_GspF_sf"/>
</dbReference>
<evidence type="ECO:0000313" key="7">
    <source>
        <dbReference type="EMBL" id="TPG14936.1"/>
    </source>
</evidence>
<evidence type="ECO:0000256" key="5">
    <source>
        <dbReference type="ARBA" id="ARBA00023136"/>
    </source>
</evidence>
<gene>
    <name evidence="7" type="ORF">EAH86_15460</name>
</gene>
<dbReference type="PANTHER" id="PTHR35007">
    <property type="entry name" value="INTEGRAL MEMBRANE PROTEIN-RELATED"/>
    <property type="match status" value="1"/>
</dbReference>
<accession>A0A502CT02</accession>
<proteinExistence type="predicted"/>
<evidence type="ECO:0000256" key="2">
    <source>
        <dbReference type="ARBA" id="ARBA00022475"/>
    </source>
</evidence>
<name>A0A502CT02_9MICO</name>
<dbReference type="EMBL" id="RCZM01000005">
    <property type="protein sequence ID" value="TPG14936.1"/>
    <property type="molecule type" value="Genomic_DNA"/>
</dbReference>
<keyword evidence="3" id="KW-0812">Transmembrane</keyword>
<comment type="subcellular location">
    <subcellularLocation>
        <location evidence="1">Cell membrane</location>
        <topology evidence="1">Multi-pass membrane protein</topology>
    </subcellularLocation>
</comment>